<dbReference type="WBParaSite" id="maker-uti_cns_0014160-snap-gene-0.2-mRNA-1">
    <property type="protein sequence ID" value="maker-uti_cns_0014160-snap-gene-0.2-mRNA-1"/>
    <property type="gene ID" value="maker-uti_cns_0014160-snap-gene-0.2"/>
</dbReference>
<accession>A0A1I8IMQ4</accession>
<dbReference type="AlphaFoldDB" id="A0A1I8IMQ4"/>
<evidence type="ECO:0000313" key="1">
    <source>
        <dbReference type="Proteomes" id="UP000095280"/>
    </source>
</evidence>
<dbReference type="Proteomes" id="UP000095280">
    <property type="component" value="Unplaced"/>
</dbReference>
<sequence length="140" mass="15304">MLVRKVPFIEAEMFVLESAQGDPADGRATGYLDVADVNWWAADVRQFVDPMLLQPPSHDSMPSPTPTLQCLDAAVAFASPRLFIDSLRAWPPSELGSVPDRLRALLDRLHLLAAPRPLPASALADIDKIVAQLFFDLASV</sequence>
<reference evidence="2" key="1">
    <citation type="submission" date="2016-11" db="UniProtKB">
        <authorList>
            <consortium name="WormBaseParasite"/>
        </authorList>
    </citation>
    <scope>IDENTIFICATION</scope>
</reference>
<protein>
    <submittedName>
        <fullName evidence="2">Uncharacterized protein</fullName>
    </submittedName>
</protein>
<organism evidence="1 2">
    <name type="scientific">Macrostomum lignano</name>
    <dbReference type="NCBI Taxonomy" id="282301"/>
    <lineage>
        <taxon>Eukaryota</taxon>
        <taxon>Metazoa</taxon>
        <taxon>Spiralia</taxon>
        <taxon>Lophotrochozoa</taxon>
        <taxon>Platyhelminthes</taxon>
        <taxon>Rhabditophora</taxon>
        <taxon>Macrostomorpha</taxon>
        <taxon>Macrostomida</taxon>
        <taxon>Macrostomidae</taxon>
        <taxon>Macrostomum</taxon>
    </lineage>
</organism>
<proteinExistence type="predicted"/>
<evidence type="ECO:0000313" key="2">
    <source>
        <dbReference type="WBParaSite" id="maker-uti_cns_0014160-snap-gene-0.2-mRNA-1"/>
    </source>
</evidence>
<name>A0A1I8IMQ4_9PLAT</name>
<keyword evidence="1" id="KW-1185">Reference proteome</keyword>